<evidence type="ECO:0000313" key="3">
    <source>
        <dbReference type="EMBL" id="AVO43191.1"/>
    </source>
</evidence>
<dbReference type="Proteomes" id="UP000239326">
    <property type="component" value="Chromosome"/>
</dbReference>
<feature type="domain" description="Flagellar hook-length control protein-like C-terminal" evidence="2">
    <location>
        <begin position="14"/>
        <end position="95"/>
    </location>
</feature>
<organism evidence="3 4">
    <name type="scientific">Simplicispira suum</name>
    <dbReference type="NCBI Taxonomy" id="2109915"/>
    <lineage>
        <taxon>Bacteria</taxon>
        <taxon>Pseudomonadati</taxon>
        <taxon>Pseudomonadota</taxon>
        <taxon>Betaproteobacteria</taxon>
        <taxon>Burkholderiales</taxon>
        <taxon>Comamonadaceae</taxon>
        <taxon>Simplicispira</taxon>
    </lineage>
</organism>
<feature type="region of interest" description="Disordered" evidence="1">
    <location>
        <begin position="86"/>
        <end position="117"/>
    </location>
</feature>
<evidence type="ECO:0000256" key="1">
    <source>
        <dbReference type="SAM" id="MobiDB-lite"/>
    </source>
</evidence>
<sequence>MDGAALSPEDAITEQVTYWLGENLKNAELTVDHAGQPIDVRVSLTGNEAHVAFRSDRAQTRELLDASMDQLRELLHGEGLVLSGMSVDAQAAGQQGESGSDRSPGRERTEEVSVSVGEPLMPTRRILTDRSVDLFV</sequence>
<dbReference type="EMBL" id="CP027669">
    <property type="protein sequence ID" value="AVO43191.1"/>
    <property type="molecule type" value="Genomic_DNA"/>
</dbReference>
<dbReference type="PANTHER" id="PTHR37533:SF2">
    <property type="entry name" value="FLAGELLAR HOOK-LENGTH CONTROL PROTEIN"/>
    <property type="match status" value="1"/>
</dbReference>
<keyword evidence="3" id="KW-0969">Cilium</keyword>
<dbReference type="OrthoDB" id="9157214at2"/>
<dbReference type="KEGG" id="simp:C6571_10145"/>
<evidence type="ECO:0000313" key="4">
    <source>
        <dbReference type="Proteomes" id="UP000239326"/>
    </source>
</evidence>
<protein>
    <submittedName>
        <fullName evidence="3">Flagellar hook-length control protein FliK</fullName>
    </submittedName>
</protein>
<name>A0A2S0N5F5_9BURK</name>
<dbReference type="PANTHER" id="PTHR37533">
    <property type="entry name" value="FLAGELLAR HOOK-LENGTH CONTROL PROTEIN"/>
    <property type="match status" value="1"/>
</dbReference>
<accession>A0A2S0N5F5</accession>
<dbReference type="InterPro" id="IPR021136">
    <property type="entry name" value="Flagellar_hook_control-like_C"/>
</dbReference>
<dbReference type="InterPro" id="IPR038610">
    <property type="entry name" value="FliK-like_C_sf"/>
</dbReference>
<evidence type="ECO:0000259" key="2">
    <source>
        <dbReference type="Pfam" id="PF02120"/>
    </source>
</evidence>
<keyword evidence="4" id="KW-1185">Reference proteome</keyword>
<dbReference type="Gene3D" id="3.30.750.140">
    <property type="match status" value="1"/>
</dbReference>
<dbReference type="Pfam" id="PF02120">
    <property type="entry name" value="Flg_hook"/>
    <property type="match status" value="1"/>
</dbReference>
<dbReference type="InterPro" id="IPR052563">
    <property type="entry name" value="FliK"/>
</dbReference>
<dbReference type="AlphaFoldDB" id="A0A2S0N5F5"/>
<reference evidence="3 4" key="1">
    <citation type="submission" date="2018-03" db="EMBL/GenBank/DDBJ databases">
        <title>Genome sequencing of Simplicispira sp.</title>
        <authorList>
            <person name="Kim S.-J."/>
            <person name="Heo J."/>
            <person name="Kwon S.-W."/>
        </authorList>
    </citation>
    <scope>NUCLEOTIDE SEQUENCE [LARGE SCALE GENOMIC DNA]</scope>
    <source>
        <strain evidence="3 4">SC1-8</strain>
    </source>
</reference>
<dbReference type="CDD" id="cd17470">
    <property type="entry name" value="T3SS_Flik_C"/>
    <property type="match status" value="1"/>
</dbReference>
<keyword evidence="3" id="KW-0282">Flagellum</keyword>
<proteinExistence type="predicted"/>
<gene>
    <name evidence="3" type="ORF">C6571_10145</name>
</gene>
<feature type="compositionally biased region" description="Basic and acidic residues" evidence="1">
    <location>
        <begin position="99"/>
        <end position="111"/>
    </location>
</feature>
<keyword evidence="3" id="KW-0966">Cell projection</keyword>